<reference evidence="1" key="1">
    <citation type="submission" date="2018-05" db="EMBL/GenBank/DDBJ databases">
        <title>Draft genome of Mucuna pruriens seed.</title>
        <authorList>
            <person name="Nnadi N.E."/>
            <person name="Vos R."/>
            <person name="Hasami M.H."/>
            <person name="Devisetty U.K."/>
            <person name="Aguiy J.C."/>
        </authorList>
    </citation>
    <scope>NUCLEOTIDE SEQUENCE [LARGE SCALE GENOMIC DNA]</scope>
    <source>
        <strain evidence="1">JCA_2017</strain>
    </source>
</reference>
<evidence type="ECO:0000313" key="2">
    <source>
        <dbReference type="Proteomes" id="UP000257109"/>
    </source>
</evidence>
<sequence>MPRCEGTPRLKGVINTIEEGFVGGSSSSTKRWYLCIVNSIRTGPDRVPQQLPPITFTDQDFVRSNQTKRPHVKVDTSYNILIDRPTLNTLGAIVFTPHLVMKFPYSDGQVVTIKANQKMAQQCYIDSLRVVTKPPSKDNVSAHVEISTDVELNPRPQINQGAELIEKIEKIP</sequence>
<dbReference type="OrthoDB" id="2919534at2759"/>
<protein>
    <submittedName>
        <fullName evidence="1">Uncharacterized protein</fullName>
    </submittedName>
</protein>
<comment type="caution">
    <text evidence="1">The sequence shown here is derived from an EMBL/GenBank/DDBJ whole genome shotgun (WGS) entry which is preliminary data.</text>
</comment>
<keyword evidence="2" id="KW-1185">Reference proteome</keyword>
<proteinExistence type="predicted"/>
<feature type="non-terminal residue" evidence="1">
    <location>
        <position position="1"/>
    </location>
</feature>
<evidence type="ECO:0000313" key="1">
    <source>
        <dbReference type="EMBL" id="RDX66533.1"/>
    </source>
</evidence>
<gene>
    <name evidence="1" type="ORF">CR513_54684</name>
</gene>
<name>A0A371EKE3_MUCPR</name>
<accession>A0A371EKE3</accession>
<organism evidence="1 2">
    <name type="scientific">Mucuna pruriens</name>
    <name type="common">Velvet bean</name>
    <name type="synonym">Dolichos pruriens</name>
    <dbReference type="NCBI Taxonomy" id="157652"/>
    <lineage>
        <taxon>Eukaryota</taxon>
        <taxon>Viridiplantae</taxon>
        <taxon>Streptophyta</taxon>
        <taxon>Embryophyta</taxon>
        <taxon>Tracheophyta</taxon>
        <taxon>Spermatophyta</taxon>
        <taxon>Magnoliopsida</taxon>
        <taxon>eudicotyledons</taxon>
        <taxon>Gunneridae</taxon>
        <taxon>Pentapetalae</taxon>
        <taxon>rosids</taxon>
        <taxon>fabids</taxon>
        <taxon>Fabales</taxon>
        <taxon>Fabaceae</taxon>
        <taxon>Papilionoideae</taxon>
        <taxon>50 kb inversion clade</taxon>
        <taxon>NPAAA clade</taxon>
        <taxon>indigoferoid/millettioid clade</taxon>
        <taxon>Phaseoleae</taxon>
        <taxon>Mucuna</taxon>
    </lineage>
</organism>
<dbReference type="AlphaFoldDB" id="A0A371EKE3"/>
<dbReference type="Proteomes" id="UP000257109">
    <property type="component" value="Unassembled WGS sequence"/>
</dbReference>
<dbReference type="EMBL" id="QJKJ01013397">
    <property type="protein sequence ID" value="RDX66533.1"/>
    <property type="molecule type" value="Genomic_DNA"/>
</dbReference>